<evidence type="ECO:0000313" key="2">
    <source>
        <dbReference type="EMBL" id="CAL1383250.1"/>
    </source>
</evidence>
<keyword evidence="3" id="KW-1185">Reference proteome</keyword>
<gene>
    <name evidence="2" type="ORF">LTRI10_LOCUS24535</name>
</gene>
<protein>
    <submittedName>
        <fullName evidence="2">Uncharacterized protein</fullName>
    </submittedName>
</protein>
<evidence type="ECO:0000313" key="3">
    <source>
        <dbReference type="Proteomes" id="UP001497516"/>
    </source>
</evidence>
<proteinExistence type="predicted"/>
<sequence length="197" mass="22072">MSCFNFRLPPAKKAWKSFTNKLRSKLHSLHNPKPMKFHPPKHSSAVALTFTTKPYGAITPFLHKSKHRKSKQQRGSGGGLARALLPFKRKGGRGRLRLHYLNKSCCAAPVFVDNLFKVEPPNRNVTEVVISRHYCGTSSGKSTVDAKANGEADDDDDMWDSMGISSPLMTGIDERAEEFISSFRAEMQVQERIARTL</sequence>
<evidence type="ECO:0000256" key="1">
    <source>
        <dbReference type="SAM" id="MobiDB-lite"/>
    </source>
</evidence>
<dbReference type="Proteomes" id="UP001497516">
    <property type="component" value="Chromosome 4"/>
</dbReference>
<name>A0AAV2EBH6_9ROSI</name>
<dbReference type="AlphaFoldDB" id="A0AAV2EBH6"/>
<reference evidence="2 3" key="1">
    <citation type="submission" date="2024-04" db="EMBL/GenBank/DDBJ databases">
        <authorList>
            <person name="Fracassetti M."/>
        </authorList>
    </citation>
    <scope>NUCLEOTIDE SEQUENCE [LARGE SCALE GENOMIC DNA]</scope>
</reference>
<dbReference type="EMBL" id="OZ034817">
    <property type="protein sequence ID" value="CAL1383250.1"/>
    <property type="molecule type" value="Genomic_DNA"/>
</dbReference>
<organism evidence="2 3">
    <name type="scientific">Linum trigynum</name>
    <dbReference type="NCBI Taxonomy" id="586398"/>
    <lineage>
        <taxon>Eukaryota</taxon>
        <taxon>Viridiplantae</taxon>
        <taxon>Streptophyta</taxon>
        <taxon>Embryophyta</taxon>
        <taxon>Tracheophyta</taxon>
        <taxon>Spermatophyta</taxon>
        <taxon>Magnoliopsida</taxon>
        <taxon>eudicotyledons</taxon>
        <taxon>Gunneridae</taxon>
        <taxon>Pentapetalae</taxon>
        <taxon>rosids</taxon>
        <taxon>fabids</taxon>
        <taxon>Malpighiales</taxon>
        <taxon>Linaceae</taxon>
        <taxon>Linum</taxon>
    </lineage>
</organism>
<feature type="region of interest" description="Disordered" evidence="1">
    <location>
        <begin position="141"/>
        <end position="160"/>
    </location>
</feature>
<accession>A0AAV2EBH6</accession>